<proteinExistence type="predicted"/>
<keyword evidence="2 5" id="KW-0812">Transmembrane</keyword>
<feature type="transmembrane region" description="Helical" evidence="5">
    <location>
        <begin position="52"/>
        <end position="70"/>
    </location>
</feature>
<evidence type="ECO:0000256" key="2">
    <source>
        <dbReference type="ARBA" id="ARBA00022692"/>
    </source>
</evidence>
<organism evidence="6 7">
    <name type="scientific">Runella salmonicolor</name>
    <dbReference type="NCBI Taxonomy" id="2950278"/>
    <lineage>
        <taxon>Bacteria</taxon>
        <taxon>Pseudomonadati</taxon>
        <taxon>Bacteroidota</taxon>
        <taxon>Cytophagia</taxon>
        <taxon>Cytophagales</taxon>
        <taxon>Spirosomataceae</taxon>
        <taxon>Runella</taxon>
    </lineage>
</organism>
<keyword evidence="4 5" id="KW-0472">Membrane</keyword>
<evidence type="ECO:0000256" key="3">
    <source>
        <dbReference type="ARBA" id="ARBA00022989"/>
    </source>
</evidence>
<keyword evidence="3 5" id="KW-1133">Transmembrane helix</keyword>
<reference evidence="6 7" key="1">
    <citation type="submission" date="2022-06" db="EMBL/GenBank/DDBJ databases">
        <title>Runella sp. S5 genome sequencing.</title>
        <authorList>
            <person name="Park S."/>
        </authorList>
    </citation>
    <scope>NUCLEOTIDE SEQUENCE [LARGE SCALE GENOMIC DNA]</scope>
    <source>
        <strain evidence="6 7">S5</strain>
    </source>
</reference>
<evidence type="ECO:0000256" key="4">
    <source>
        <dbReference type="ARBA" id="ARBA00023136"/>
    </source>
</evidence>
<feature type="transmembrane region" description="Helical" evidence="5">
    <location>
        <begin position="175"/>
        <end position="205"/>
    </location>
</feature>
<dbReference type="Gene3D" id="1.20.120.1630">
    <property type="match status" value="1"/>
</dbReference>
<gene>
    <name evidence="6" type="ORF">NCI00_27600</name>
</gene>
<sequence length="237" mass="26544">MRTNHTPVPTTAANWQLFFQKLLQEAPQKVGGLLIALLLYYILPLLGKLTLLYAPSVVIAMWACGLLFLIQPATDPAQTKSRSDKNSMWGIIAATTISQASIMVEWAYFHTNHSWVFDASTLSGLGLIALGLWVRTLAIYELGPNFDNTVTIKGGHELIQTGIYRYIRHGSYTGAILVGLGIGIMLSAWWGVAISVVTLGLAYGYRIKHEEATLLAYFEDEYRQYQKRTWKLIPFIF</sequence>
<dbReference type="PANTHER" id="PTHR12714:SF9">
    <property type="entry name" value="PROTEIN-S-ISOPRENYLCYSTEINE O-METHYLTRANSFERASE"/>
    <property type="match status" value="1"/>
</dbReference>
<evidence type="ECO:0000313" key="7">
    <source>
        <dbReference type="Proteomes" id="UP001204772"/>
    </source>
</evidence>
<dbReference type="InterPro" id="IPR007269">
    <property type="entry name" value="ICMT_MeTrfase"/>
</dbReference>
<feature type="transmembrane region" description="Helical" evidence="5">
    <location>
        <begin position="91"/>
        <end position="109"/>
    </location>
</feature>
<comment type="subcellular location">
    <subcellularLocation>
        <location evidence="1">Membrane</location>
        <topology evidence="1">Multi-pass membrane protein</topology>
    </subcellularLocation>
</comment>
<dbReference type="PANTHER" id="PTHR12714">
    <property type="entry name" value="PROTEIN-S ISOPRENYLCYSTEINE O-METHYLTRANSFERASE"/>
    <property type="match status" value="1"/>
</dbReference>
<evidence type="ECO:0000256" key="1">
    <source>
        <dbReference type="ARBA" id="ARBA00004141"/>
    </source>
</evidence>
<comment type="caution">
    <text evidence="6">The sequence shown here is derived from an EMBL/GenBank/DDBJ whole genome shotgun (WGS) entry which is preliminary data.</text>
</comment>
<keyword evidence="7" id="KW-1185">Reference proteome</keyword>
<evidence type="ECO:0000313" key="6">
    <source>
        <dbReference type="EMBL" id="MCP1386237.1"/>
    </source>
</evidence>
<dbReference type="Proteomes" id="UP001204772">
    <property type="component" value="Unassembled WGS sequence"/>
</dbReference>
<dbReference type="RefSeq" id="WP_253532957.1">
    <property type="nucleotide sequence ID" value="NZ_JAMZEL010000020.1"/>
</dbReference>
<protein>
    <submittedName>
        <fullName evidence="6">Isoprenylcysteine carboxylmethyltransferase family protein</fullName>
    </submittedName>
</protein>
<dbReference type="EMBL" id="JAMZEL010000020">
    <property type="protein sequence ID" value="MCP1386237.1"/>
    <property type="molecule type" value="Genomic_DNA"/>
</dbReference>
<evidence type="ECO:0000256" key="5">
    <source>
        <dbReference type="SAM" id="Phobius"/>
    </source>
</evidence>
<accession>A0ABT1G0H7</accession>
<dbReference type="Pfam" id="PF04140">
    <property type="entry name" value="ICMT"/>
    <property type="match status" value="1"/>
</dbReference>
<feature type="transmembrane region" description="Helical" evidence="5">
    <location>
        <begin position="30"/>
        <end position="46"/>
    </location>
</feature>
<name>A0ABT1G0H7_9BACT</name>